<organism evidence="2 3">
    <name type="scientific">Pestalotiopsis fici (strain W106-1 / CGMCC3.15140)</name>
    <dbReference type="NCBI Taxonomy" id="1229662"/>
    <lineage>
        <taxon>Eukaryota</taxon>
        <taxon>Fungi</taxon>
        <taxon>Dikarya</taxon>
        <taxon>Ascomycota</taxon>
        <taxon>Pezizomycotina</taxon>
        <taxon>Sordariomycetes</taxon>
        <taxon>Xylariomycetidae</taxon>
        <taxon>Amphisphaeriales</taxon>
        <taxon>Sporocadaceae</taxon>
        <taxon>Pestalotiopsis</taxon>
    </lineage>
</organism>
<evidence type="ECO:0000313" key="2">
    <source>
        <dbReference type="EMBL" id="ETS81640.1"/>
    </source>
</evidence>
<dbReference type="KEGG" id="pfy:PFICI_06642"/>
<gene>
    <name evidence="2" type="ORF">PFICI_06642</name>
</gene>
<dbReference type="GeneID" id="19271655"/>
<proteinExistence type="predicted"/>
<accession>W3X6G8</accession>
<evidence type="ECO:0000313" key="3">
    <source>
        <dbReference type="Proteomes" id="UP000030651"/>
    </source>
</evidence>
<sequence>MYSKSTQEINQTVAGLTKSADCDDAATHLSKIGSARQEVQRQYDQSTRAVANEVGRLSASGTGVDKTKLEAFHQKDRVEFGKFKDHALKSFNEKEANARERLRRKEEKKPERWI</sequence>
<protein>
    <submittedName>
        <fullName evidence="2">Uncharacterized protein</fullName>
    </submittedName>
</protein>
<feature type="region of interest" description="Disordered" evidence="1">
    <location>
        <begin position="92"/>
        <end position="114"/>
    </location>
</feature>
<dbReference type="HOGENOM" id="CLU_2121903_0_0_1"/>
<dbReference type="InParanoid" id="W3X6G8"/>
<evidence type="ECO:0000256" key="1">
    <source>
        <dbReference type="SAM" id="MobiDB-lite"/>
    </source>
</evidence>
<reference evidence="3" key="1">
    <citation type="journal article" date="2015" name="BMC Genomics">
        <title>Genomic and transcriptomic analysis of the endophytic fungus Pestalotiopsis fici reveals its lifestyle and high potential for synthesis of natural products.</title>
        <authorList>
            <person name="Wang X."/>
            <person name="Zhang X."/>
            <person name="Liu L."/>
            <person name="Xiang M."/>
            <person name="Wang W."/>
            <person name="Sun X."/>
            <person name="Che Y."/>
            <person name="Guo L."/>
            <person name="Liu G."/>
            <person name="Guo L."/>
            <person name="Wang C."/>
            <person name="Yin W.B."/>
            <person name="Stadler M."/>
            <person name="Zhang X."/>
            <person name="Liu X."/>
        </authorList>
    </citation>
    <scope>NUCLEOTIDE SEQUENCE [LARGE SCALE GENOMIC DNA]</scope>
    <source>
        <strain evidence="3">W106-1 / CGMCC3.15140</strain>
    </source>
</reference>
<dbReference type="AlphaFoldDB" id="W3X6G8"/>
<dbReference type="EMBL" id="KI912112">
    <property type="protein sequence ID" value="ETS81640.1"/>
    <property type="molecule type" value="Genomic_DNA"/>
</dbReference>
<name>W3X6G8_PESFW</name>
<dbReference type="OrthoDB" id="10421695at2759"/>
<dbReference type="RefSeq" id="XP_007833414.1">
    <property type="nucleotide sequence ID" value="XM_007835223.1"/>
</dbReference>
<dbReference type="Proteomes" id="UP000030651">
    <property type="component" value="Unassembled WGS sequence"/>
</dbReference>
<keyword evidence="3" id="KW-1185">Reference proteome</keyword>